<name>A0A7S0GS57_9EUKA</name>
<feature type="domain" description="WGR" evidence="2">
    <location>
        <begin position="206"/>
        <end position="266"/>
    </location>
</feature>
<evidence type="ECO:0000259" key="2">
    <source>
        <dbReference type="Pfam" id="PF05406"/>
    </source>
</evidence>
<feature type="compositionally biased region" description="Acidic residues" evidence="1">
    <location>
        <begin position="169"/>
        <end position="193"/>
    </location>
</feature>
<protein>
    <recommendedName>
        <fullName evidence="2">WGR domain-containing protein</fullName>
    </recommendedName>
</protein>
<dbReference type="Pfam" id="PF05406">
    <property type="entry name" value="WGR"/>
    <property type="match status" value="1"/>
</dbReference>
<feature type="region of interest" description="Disordered" evidence="1">
    <location>
        <begin position="94"/>
        <end position="200"/>
    </location>
</feature>
<evidence type="ECO:0000256" key="1">
    <source>
        <dbReference type="SAM" id="MobiDB-lite"/>
    </source>
</evidence>
<dbReference type="EMBL" id="HBEM01006090">
    <property type="protein sequence ID" value="CAD8437037.1"/>
    <property type="molecule type" value="Transcribed_RNA"/>
</dbReference>
<feature type="compositionally biased region" description="Basic and acidic residues" evidence="1">
    <location>
        <begin position="29"/>
        <end position="65"/>
    </location>
</feature>
<evidence type="ECO:0000313" key="3">
    <source>
        <dbReference type="EMBL" id="CAD8437037.1"/>
    </source>
</evidence>
<gene>
    <name evidence="3" type="ORF">LAMO00422_LOCUS4279</name>
</gene>
<feature type="compositionally biased region" description="Basic residues" evidence="1">
    <location>
        <begin position="1"/>
        <end position="28"/>
    </location>
</feature>
<feature type="compositionally biased region" description="Acidic residues" evidence="1">
    <location>
        <begin position="138"/>
        <end position="157"/>
    </location>
</feature>
<feature type="compositionally biased region" description="Basic and acidic residues" evidence="1">
    <location>
        <begin position="158"/>
        <end position="168"/>
    </location>
</feature>
<proteinExistence type="predicted"/>
<dbReference type="AlphaFoldDB" id="A0A7S0GS57"/>
<dbReference type="Gene3D" id="2.20.140.10">
    <property type="entry name" value="WGR domain"/>
    <property type="match status" value="1"/>
</dbReference>
<organism evidence="3">
    <name type="scientific">Amorphochlora amoebiformis</name>
    <dbReference type="NCBI Taxonomy" id="1561963"/>
    <lineage>
        <taxon>Eukaryota</taxon>
        <taxon>Sar</taxon>
        <taxon>Rhizaria</taxon>
        <taxon>Cercozoa</taxon>
        <taxon>Chlorarachniophyceae</taxon>
        <taxon>Amorphochlora</taxon>
    </lineage>
</organism>
<sequence>MGKKVKKSTKSFQKKHLKKALQNRRKKKNVETARKMRAERKAVRAEVKGKEDAARRAEELKEARESSMLSDVKTPVAPSDVAIEDMDLNTFLTAGLEDGSASEDGNGDAGPTFRAIDNNDNDDEADFQVLGRGISNDVDTEEEDDDEDQISDEEKLEEEILKRALGADKEEDSEDVDEKMDEDEDEDDEDDQDVNEKGEAIAYLESAGTDKKFWEIRIDGKTTYVRIGKVDVAGDNTTIKEHASKAKADKWVQTQIKSKKKKGWEDA</sequence>
<feature type="region of interest" description="Disordered" evidence="1">
    <location>
        <begin position="1"/>
        <end position="74"/>
    </location>
</feature>
<dbReference type="InterPro" id="IPR008893">
    <property type="entry name" value="WGR_domain"/>
</dbReference>
<accession>A0A7S0GS57</accession>
<reference evidence="3" key="1">
    <citation type="submission" date="2021-01" db="EMBL/GenBank/DDBJ databases">
        <authorList>
            <person name="Corre E."/>
            <person name="Pelletier E."/>
            <person name="Niang G."/>
            <person name="Scheremetjew M."/>
            <person name="Finn R."/>
            <person name="Kale V."/>
            <person name="Holt S."/>
            <person name="Cochrane G."/>
            <person name="Meng A."/>
            <person name="Brown T."/>
            <person name="Cohen L."/>
        </authorList>
    </citation>
    <scope>NUCLEOTIDE SEQUENCE</scope>
    <source>
        <strain evidence="3">CCMP2058</strain>
    </source>
</reference>